<dbReference type="EMBL" id="QWET01000006">
    <property type="protein sequence ID" value="RIH65498.1"/>
    <property type="molecule type" value="Genomic_DNA"/>
</dbReference>
<dbReference type="Proteomes" id="UP000266441">
    <property type="component" value="Unassembled WGS sequence"/>
</dbReference>
<evidence type="ECO:0000256" key="5">
    <source>
        <dbReference type="ARBA" id="ARBA00022833"/>
    </source>
</evidence>
<dbReference type="InterPro" id="IPR012091">
    <property type="entry name" value="Pept_M54_archaemetzncn_arc/bac"/>
</dbReference>
<dbReference type="SUPFAM" id="SSF55486">
    <property type="entry name" value="Metalloproteases ('zincins'), catalytic domain"/>
    <property type="match status" value="1"/>
</dbReference>
<protein>
    <submittedName>
        <fullName evidence="7">Peptidase M54</fullName>
    </submittedName>
</protein>
<dbReference type="Pfam" id="PF07998">
    <property type="entry name" value="Peptidase_M54"/>
    <property type="match status" value="1"/>
</dbReference>
<dbReference type="CDD" id="cd11375">
    <property type="entry name" value="Peptidase_M54"/>
    <property type="match status" value="1"/>
</dbReference>
<reference evidence="7 8" key="1">
    <citation type="journal article" date="2015" name="Int. J. Syst. Evol. Microbiol.">
        <title>Mariniphaga sediminis sp. nov., isolated from coastal sediment.</title>
        <authorList>
            <person name="Wang F.Q."/>
            <person name="Shen Q.Y."/>
            <person name="Chen G.J."/>
            <person name="Du Z.J."/>
        </authorList>
    </citation>
    <scope>NUCLEOTIDE SEQUENCE [LARGE SCALE GENOMIC DNA]</scope>
    <source>
        <strain evidence="7 8">SY21</strain>
    </source>
</reference>
<dbReference type="GO" id="GO:0008270">
    <property type="term" value="F:zinc ion binding"/>
    <property type="evidence" value="ECO:0007669"/>
    <property type="project" value="InterPro"/>
</dbReference>
<organism evidence="7 8">
    <name type="scientific">Mariniphaga sediminis</name>
    <dbReference type="NCBI Taxonomy" id="1628158"/>
    <lineage>
        <taxon>Bacteria</taxon>
        <taxon>Pseudomonadati</taxon>
        <taxon>Bacteroidota</taxon>
        <taxon>Bacteroidia</taxon>
        <taxon>Marinilabiliales</taxon>
        <taxon>Prolixibacteraceae</taxon>
        <taxon>Mariniphaga</taxon>
    </lineage>
</organism>
<evidence type="ECO:0000313" key="7">
    <source>
        <dbReference type="EMBL" id="RIH65498.1"/>
    </source>
</evidence>
<dbReference type="NCBIfam" id="NF033823">
    <property type="entry name" value="archmetzin"/>
    <property type="match status" value="1"/>
</dbReference>
<dbReference type="Gene3D" id="3.40.390.10">
    <property type="entry name" value="Collagenase (Catalytic Domain)"/>
    <property type="match status" value="1"/>
</dbReference>
<dbReference type="AlphaFoldDB" id="A0A399D2R1"/>
<accession>A0A399D2R1</accession>
<dbReference type="OrthoDB" id="981600at2"/>
<evidence type="ECO:0000256" key="1">
    <source>
        <dbReference type="ARBA" id="ARBA00001947"/>
    </source>
</evidence>
<name>A0A399D2R1_9BACT</name>
<dbReference type="PANTHER" id="PTHR15910:SF1">
    <property type="entry name" value="ARCHAEMETZINCIN-2"/>
    <property type="match status" value="1"/>
</dbReference>
<proteinExistence type="predicted"/>
<dbReference type="GO" id="GO:0006508">
    <property type="term" value="P:proteolysis"/>
    <property type="evidence" value="ECO:0007669"/>
    <property type="project" value="UniProtKB-KW"/>
</dbReference>
<evidence type="ECO:0000256" key="6">
    <source>
        <dbReference type="ARBA" id="ARBA00023049"/>
    </source>
</evidence>
<dbReference type="GO" id="GO:0008237">
    <property type="term" value="F:metallopeptidase activity"/>
    <property type="evidence" value="ECO:0007669"/>
    <property type="project" value="UniProtKB-KW"/>
</dbReference>
<dbReference type="InterPro" id="IPR012962">
    <property type="entry name" value="Pept_M54_archaemetzincn"/>
</dbReference>
<keyword evidence="6" id="KW-0482">Metalloprotease</keyword>
<evidence type="ECO:0000256" key="2">
    <source>
        <dbReference type="ARBA" id="ARBA00022670"/>
    </source>
</evidence>
<dbReference type="PIRSF" id="PIRSF005785">
    <property type="entry name" value="Zn-prot_arch"/>
    <property type="match status" value="1"/>
</dbReference>
<keyword evidence="2" id="KW-0645">Protease</keyword>
<keyword evidence="5" id="KW-0862">Zinc</keyword>
<dbReference type="InterPro" id="IPR024079">
    <property type="entry name" value="MetalloPept_cat_dom_sf"/>
</dbReference>
<keyword evidence="3" id="KW-0479">Metal-binding</keyword>
<evidence type="ECO:0000256" key="3">
    <source>
        <dbReference type="ARBA" id="ARBA00022723"/>
    </source>
</evidence>
<comment type="cofactor">
    <cofactor evidence="1">
        <name>Zn(2+)</name>
        <dbReference type="ChEBI" id="CHEBI:29105"/>
    </cofactor>
</comment>
<keyword evidence="8" id="KW-1185">Reference proteome</keyword>
<sequence length="192" mass="22308">MSTRNEFYKSCKFLSLLGQHILLISFGQFDKNFLEQTAAVVKASFGLPVNISINYEELTKYYDPMRRQYDADKLIKYIQFEYRRTDAKAIGLFRVDLFIPILTYVIGQAVFKGSAGVVSLFRLKNELYGLPKDEQLLFERFYKEIIHELGHTFGLSHCVNPACVMHPSIYIEEVDQKEARFCMKCSGELEKE</sequence>
<keyword evidence="4" id="KW-0378">Hydrolase</keyword>
<evidence type="ECO:0000256" key="4">
    <source>
        <dbReference type="ARBA" id="ARBA00022801"/>
    </source>
</evidence>
<dbReference type="PANTHER" id="PTHR15910">
    <property type="entry name" value="ARCHAEMETZINCIN"/>
    <property type="match status" value="1"/>
</dbReference>
<evidence type="ECO:0000313" key="8">
    <source>
        <dbReference type="Proteomes" id="UP000266441"/>
    </source>
</evidence>
<comment type="caution">
    <text evidence="7">The sequence shown here is derived from an EMBL/GenBank/DDBJ whole genome shotgun (WGS) entry which is preliminary data.</text>
</comment>
<gene>
    <name evidence="7" type="ORF">D1164_10285</name>
</gene>